<sequence>MLAVAWTAPFEAAHAEPYTLVPEDRIKLRIVEWRSSEEQYASWQALEGTYAVDHAGNLSIPIAGQVTAIGKTTEQVSDAIANSLTERATLPGRPFIAVEIAEHAPIFITGAVETPGRYSFQTNMTVMKAVSVAGGFLRRGETYTLERNRIEAAGAYRTAALVQRDLLVRRARLSAEIAGETSFEIPAELSGTPDIDKLKEEETNLMRLRRIELKSRIDAAGDLSRLYSQEIKTLEAKITTQKRQIDLAQREFDSVNNLASKGLTDNARHLSVDRGLAEAQGRLLDLEIALTKARQSLSESEQEKLNIVNKQNAENQQEVNTIDLAIRKSAIDIQVARLLGEQADYSAQVAGSAQEEAVALGNIGKTFRIMRRNDDGSYSHIDADETTPLFPHDLVEVGVGVASQKSSLSQRPQLSPAMIANVAQEGRPASEPLEPTKRRP</sequence>
<dbReference type="PANTHER" id="PTHR33619:SF3">
    <property type="entry name" value="POLYSACCHARIDE EXPORT PROTEIN GFCE-RELATED"/>
    <property type="match status" value="1"/>
</dbReference>
<evidence type="ECO:0000259" key="6">
    <source>
        <dbReference type="Pfam" id="PF25994"/>
    </source>
</evidence>
<dbReference type="InterPro" id="IPR049712">
    <property type="entry name" value="Poly_export"/>
</dbReference>
<dbReference type="Gene3D" id="3.30.1950.10">
    <property type="entry name" value="wza like domain"/>
    <property type="match status" value="1"/>
</dbReference>
<dbReference type="InterPro" id="IPR058781">
    <property type="entry name" value="HH_AprE-like"/>
</dbReference>
<keyword evidence="8" id="KW-1185">Reference proteome</keyword>
<feature type="region of interest" description="Disordered" evidence="3">
    <location>
        <begin position="405"/>
        <end position="440"/>
    </location>
</feature>
<dbReference type="Proteomes" id="UP001235547">
    <property type="component" value="Chromosome 2"/>
</dbReference>
<evidence type="ECO:0000313" key="8">
    <source>
        <dbReference type="Proteomes" id="UP001235547"/>
    </source>
</evidence>
<keyword evidence="1" id="KW-0732">Signal</keyword>
<dbReference type="Pfam" id="PF02563">
    <property type="entry name" value="Poly_export"/>
    <property type="match status" value="1"/>
</dbReference>
<dbReference type="InterPro" id="IPR003715">
    <property type="entry name" value="Poly_export_N"/>
</dbReference>
<evidence type="ECO:0000259" key="4">
    <source>
        <dbReference type="Pfam" id="PF02563"/>
    </source>
</evidence>
<dbReference type="EMBL" id="CP120370">
    <property type="protein sequence ID" value="WEX81728.1"/>
    <property type="molecule type" value="Genomic_DNA"/>
</dbReference>
<gene>
    <name evidence="7" type="ORF">PYH38_000145</name>
</gene>
<dbReference type="Pfam" id="PF25994">
    <property type="entry name" value="HH_AprE"/>
    <property type="match status" value="1"/>
</dbReference>
<dbReference type="PANTHER" id="PTHR33619">
    <property type="entry name" value="POLYSACCHARIDE EXPORT PROTEIN GFCE-RELATED"/>
    <property type="match status" value="1"/>
</dbReference>
<feature type="coiled-coil region" evidence="2">
    <location>
        <begin position="276"/>
        <end position="318"/>
    </location>
</feature>
<evidence type="ECO:0000256" key="2">
    <source>
        <dbReference type="SAM" id="Coils"/>
    </source>
</evidence>
<evidence type="ECO:0000256" key="3">
    <source>
        <dbReference type="SAM" id="MobiDB-lite"/>
    </source>
</evidence>
<evidence type="ECO:0000259" key="5">
    <source>
        <dbReference type="Pfam" id="PF10531"/>
    </source>
</evidence>
<evidence type="ECO:0000256" key="1">
    <source>
        <dbReference type="ARBA" id="ARBA00022729"/>
    </source>
</evidence>
<feature type="domain" description="Polysaccharide export protein N-terminal" evidence="4">
    <location>
        <begin position="14"/>
        <end position="99"/>
    </location>
</feature>
<evidence type="ECO:0000313" key="7">
    <source>
        <dbReference type="EMBL" id="WEX81728.1"/>
    </source>
</evidence>
<protein>
    <submittedName>
        <fullName evidence="7">Polysaccharide biosynthesis/export family protein</fullName>
    </submittedName>
</protein>
<dbReference type="Pfam" id="PF10531">
    <property type="entry name" value="SLBB"/>
    <property type="match status" value="1"/>
</dbReference>
<dbReference type="Gene3D" id="3.10.560.10">
    <property type="entry name" value="Outer membrane lipoprotein wza domain like"/>
    <property type="match status" value="1"/>
</dbReference>
<reference evidence="7 8" key="1">
    <citation type="submission" date="2023-03" db="EMBL/GenBank/DDBJ databases">
        <authorList>
            <person name="Kaur S."/>
            <person name="Espinosa-Saiz D."/>
            <person name="Velazquez E."/>
            <person name="Menendez E."/>
            <person name="diCenzo G.C."/>
        </authorList>
    </citation>
    <scope>NUCLEOTIDE SEQUENCE [LARGE SCALE GENOMIC DNA]</scope>
    <source>
        <strain evidence="7 8">LMG 27395</strain>
    </source>
</reference>
<feature type="domain" description="Soluble ligand binding" evidence="5">
    <location>
        <begin position="106"/>
        <end position="141"/>
    </location>
</feature>
<organism evidence="7 8">
    <name type="scientific">Sinorhizobium numidicum</name>
    <dbReference type="NCBI Taxonomy" id="680248"/>
    <lineage>
        <taxon>Bacteria</taxon>
        <taxon>Pseudomonadati</taxon>
        <taxon>Pseudomonadota</taxon>
        <taxon>Alphaproteobacteria</taxon>
        <taxon>Hyphomicrobiales</taxon>
        <taxon>Rhizobiaceae</taxon>
        <taxon>Sinorhizobium/Ensifer group</taxon>
        <taxon>Sinorhizobium</taxon>
    </lineage>
</organism>
<name>A0ABY8CWQ4_9HYPH</name>
<dbReference type="InterPro" id="IPR019554">
    <property type="entry name" value="Soluble_ligand-bd"/>
</dbReference>
<feature type="domain" description="AprE-like long alpha-helical hairpin" evidence="6">
    <location>
        <begin position="162"/>
        <end position="329"/>
    </location>
</feature>
<keyword evidence="2" id="KW-0175">Coiled coil</keyword>
<proteinExistence type="predicted"/>
<accession>A0ABY8CWQ4</accession>